<accession>A0A7J7FXF9</accession>
<dbReference type="EMBL" id="JACBKZ010000014">
    <property type="protein sequence ID" value="KAF5933073.1"/>
    <property type="molecule type" value="Genomic_DNA"/>
</dbReference>
<feature type="domain" description="Aminotransferase-like plant mobile" evidence="2">
    <location>
        <begin position="200"/>
        <end position="374"/>
    </location>
</feature>
<reference evidence="4" key="1">
    <citation type="journal article" date="2020" name="Nat. Commun.">
        <title>Genome assembly of wild tea tree DASZ reveals pedigree and selection history of tea varieties.</title>
        <authorList>
            <person name="Zhang W."/>
            <person name="Zhang Y."/>
            <person name="Qiu H."/>
            <person name="Guo Y."/>
            <person name="Wan H."/>
            <person name="Zhang X."/>
            <person name="Scossa F."/>
            <person name="Alseekh S."/>
            <person name="Zhang Q."/>
            <person name="Wang P."/>
            <person name="Xu L."/>
            <person name="Schmidt M.H."/>
            <person name="Jia X."/>
            <person name="Li D."/>
            <person name="Zhu A."/>
            <person name="Guo F."/>
            <person name="Chen W."/>
            <person name="Ni D."/>
            <person name="Usadel B."/>
            <person name="Fernie A.R."/>
            <person name="Wen W."/>
        </authorList>
    </citation>
    <scope>NUCLEOTIDE SEQUENCE [LARGE SCALE GENOMIC DNA]</scope>
    <source>
        <strain evidence="4">cv. G240</strain>
    </source>
</reference>
<gene>
    <name evidence="3" type="ORF">HYC85_029244</name>
</gene>
<feature type="region of interest" description="Disordered" evidence="1">
    <location>
        <begin position="536"/>
        <end position="623"/>
    </location>
</feature>
<comment type="caution">
    <text evidence="3">The sequence shown here is derived from an EMBL/GenBank/DDBJ whole genome shotgun (WGS) entry which is preliminary data.</text>
</comment>
<name>A0A7J7FXF9_CAMSI</name>
<evidence type="ECO:0000313" key="4">
    <source>
        <dbReference type="Proteomes" id="UP000593564"/>
    </source>
</evidence>
<feature type="compositionally biased region" description="Acidic residues" evidence="1">
    <location>
        <begin position="567"/>
        <end position="581"/>
    </location>
</feature>
<dbReference type="Pfam" id="PF10536">
    <property type="entry name" value="PMD"/>
    <property type="match status" value="1"/>
</dbReference>
<organism evidence="3 4">
    <name type="scientific">Camellia sinensis</name>
    <name type="common">Tea plant</name>
    <name type="synonym">Thea sinensis</name>
    <dbReference type="NCBI Taxonomy" id="4442"/>
    <lineage>
        <taxon>Eukaryota</taxon>
        <taxon>Viridiplantae</taxon>
        <taxon>Streptophyta</taxon>
        <taxon>Embryophyta</taxon>
        <taxon>Tracheophyta</taxon>
        <taxon>Spermatophyta</taxon>
        <taxon>Magnoliopsida</taxon>
        <taxon>eudicotyledons</taxon>
        <taxon>Gunneridae</taxon>
        <taxon>Pentapetalae</taxon>
        <taxon>asterids</taxon>
        <taxon>Ericales</taxon>
        <taxon>Theaceae</taxon>
        <taxon>Camellia</taxon>
    </lineage>
</organism>
<dbReference type="GO" id="GO:0010073">
    <property type="term" value="P:meristem maintenance"/>
    <property type="evidence" value="ECO:0007669"/>
    <property type="project" value="InterPro"/>
</dbReference>
<proteinExistence type="predicted"/>
<dbReference type="InterPro" id="IPR044824">
    <property type="entry name" value="MAIN-like"/>
</dbReference>
<feature type="region of interest" description="Disordered" evidence="1">
    <location>
        <begin position="1"/>
        <end position="20"/>
    </location>
</feature>
<evidence type="ECO:0000259" key="2">
    <source>
        <dbReference type="Pfam" id="PF10536"/>
    </source>
</evidence>
<reference evidence="3 4" key="2">
    <citation type="submission" date="2020-07" db="EMBL/GenBank/DDBJ databases">
        <title>Genome assembly of wild tea tree DASZ reveals pedigree and selection history of tea varieties.</title>
        <authorList>
            <person name="Zhang W."/>
        </authorList>
    </citation>
    <scope>NUCLEOTIDE SEQUENCE [LARGE SCALE GENOMIC DNA]</scope>
    <source>
        <strain evidence="4">cv. G240</strain>
        <tissue evidence="3">Leaf</tissue>
    </source>
</reference>
<dbReference type="PANTHER" id="PTHR46033:SF8">
    <property type="entry name" value="PROTEIN MAINTENANCE OF MERISTEMS-LIKE"/>
    <property type="match status" value="1"/>
</dbReference>
<dbReference type="AlphaFoldDB" id="A0A7J7FXF9"/>
<dbReference type="Proteomes" id="UP000593564">
    <property type="component" value="Unassembled WGS sequence"/>
</dbReference>
<sequence>MADDLPQDGTPPELEMDPETDLFPLQIRPFDLETYRPAVHVLLPDGLRQFRSFERGVAPELLLREPTSHLSFGASEGDSHTIRGYGNVIAQDWYLELPDAVRHIVDEADFDIFCRGLSRLTTCRPLLAVLVERWWDTTNSFHFSAAGDMTMTPYDFSMLTGIGVRGDPIPFGTDMGEWDAAQLYLLGTQPPLARAGFVRTTLFADRANIVPLCLLSALVDVRRIRRYDWGGAGLATLYGYMSSSSRLSGQLLGGYWQAWELWVYAYFPRLAPVPDVETPLGVPFSHRFDVRCVRRPRESFIFFHRYIDTIPAAEISWRPWAPLPAVVRDYYEGAEETARCRILLEGSVCRAWYLGERFLRQTLGLPEQIVPGPPPTHMRHTEGFSFEHMRDYTVGWGAECHRGEGNYVEERPAAPTAGVGAGAGAGAGASRRARVRGRGGVQRGRGVSWPSLPTILTCQGQGGATYQIPFAPPPTDHELVGFYDLPLASSEYTWQSLELNASMMGMLQRTFDLLALYGIPPPFPIPTMGGVLAGPSIPARGGRGDAVRPRTRAGRVHVGSSSRASTPDDDDDDDDESEAEAEAGSSEEVGDDSDSGSDDDADDDAPGPSSRKRVRIDPRVQDY</sequence>
<evidence type="ECO:0000313" key="3">
    <source>
        <dbReference type="EMBL" id="KAF5933073.1"/>
    </source>
</evidence>
<protein>
    <recommendedName>
        <fullName evidence="2">Aminotransferase-like plant mobile domain-containing protein</fullName>
    </recommendedName>
</protein>
<dbReference type="PANTHER" id="PTHR46033">
    <property type="entry name" value="PROTEIN MAIN-LIKE 2"/>
    <property type="match status" value="1"/>
</dbReference>
<evidence type="ECO:0000256" key="1">
    <source>
        <dbReference type="SAM" id="MobiDB-lite"/>
    </source>
</evidence>
<keyword evidence="4" id="KW-1185">Reference proteome</keyword>
<dbReference type="InterPro" id="IPR019557">
    <property type="entry name" value="AminoTfrase-like_pln_mobile"/>
</dbReference>
<feature type="region of interest" description="Disordered" evidence="1">
    <location>
        <begin position="419"/>
        <end position="444"/>
    </location>
</feature>
<feature type="compositionally biased region" description="Acidic residues" evidence="1">
    <location>
        <begin position="588"/>
        <end position="605"/>
    </location>
</feature>